<dbReference type="InterPro" id="IPR039426">
    <property type="entry name" value="TonB-dep_rcpt-like"/>
</dbReference>
<dbReference type="InterPro" id="IPR037066">
    <property type="entry name" value="Plug_dom_sf"/>
</dbReference>
<dbReference type="RefSeq" id="WP_377314460.1">
    <property type="nucleotide sequence ID" value="NZ_JBHUIY010000004.1"/>
</dbReference>
<evidence type="ECO:0000313" key="14">
    <source>
        <dbReference type="Proteomes" id="UP001597296"/>
    </source>
</evidence>
<evidence type="ECO:0000259" key="12">
    <source>
        <dbReference type="Pfam" id="PF07715"/>
    </source>
</evidence>
<keyword evidence="3 8" id="KW-1134">Transmembrane beta strand</keyword>
<dbReference type="Gene3D" id="2.40.170.20">
    <property type="entry name" value="TonB-dependent receptor, beta-barrel domain"/>
    <property type="match status" value="1"/>
</dbReference>
<evidence type="ECO:0000256" key="4">
    <source>
        <dbReference type="ARBA" id="ARBA00022692"/>
    </source>
</evidence>
<evidence type="ECO:0000256" key="3">
    <source>
        <dbReference type="ARBA" id="ARBA00022452"/>
    </source>
</evidence>
<organism evidence="13 14">
    <name type="scientific">Phaeospirillum tilakii</name>
    <dbReference type="NCBI Taxonomy" id="741673"/>
    <lineage>
        <taxon>Bacteria</taxon>
        <taxon>Pseudomonadati</taxon>
        <taxon>Pseudomonadota</taxon>
        <taxon>Alphaproteobacteria</taxon>
        <taxon>Rhodospirillales</taxon>
        <taxon>Rhodospirillaceae</taxon>
        <taxon>Phaeospirillum</taxon>
    </lineage>
</organism>
<evidence type="ECO:0000256" key="1">
    <source>
        <dbReference type="ARBA" id="ARBA00004571"/>
    </source>
</evidence>
<evidence type="ECO:0000256" key="9">
    <source>
        <dbReference type="RuleBase" id="RU003357"/>
    </source>
</evidence>
<keyword evidence="2 8" id="KW-0813">Transport</keyword>
<keyword evidence="5 9" id="KW-0798">TonB box</keyword>
<evidence type="ECO:0000256" key="7">
    <source>
        <dbReference type="ARBA" id="ARBA00023237"/>
    </source>
</evidence>
<dbReference type="PROSITE" id="PS52016">
    <property type="entry name" value="TONB_DEPENDENT_REC_3"/>
    <property type="match status" value="1"/>
</dbReference>
<dbReference type="Proteomes" id="UP001597296">
    <property type="component" value="Unassembled WGS sequence"/>
</dbReference>
<comment type="subcellular location">
    <subcellularLocation>
        <location evidence="1 8">Cell outer membrane</location>
        <topology evidence="1 8">Multi-pass membrane protein</topology>
    </subcellularLocation>
</comment>
<keyword evidence="10" id="KW-0732">Signal</keyword>
<dbReference type="Pfam" id="PF07715">
    <property type="entry name" value="Plug"/>
    <property type="match status" value="1"/>
</dbReference>
<dbReference type="Pfam" id="PF00593">
    <property type="entry name" value="TonB_dep_Rec_b-barrel"/>
    <property type="match status" value="1"/>
</dbReference>
<feature type="signal peptide" evidence="10">
    <location>
        <begin position="1"/>
        <end position="31"/>
    </location>
</feature>
<keyword evidence="13" id="KW-0675">Receptor</keyword>
<evidence type="ECO:0000256" key="2">
    <source>
        <dbReference type="ARBA" id="ARBA00022448"/>
    </source>
</evidence>
<keyword evidence="4 8" id="KW-0812">Transmembrane</keyword>
<dbReference type="EMBL" id="JBHUIY010000004">
    <property type="protein sequence ID" value="MFD2232811.1"/>
    <property type="molecule type" value="Genomic_DNA"/>
</dbReference>
<feature type="domain" description="TonB-dependent receptor-like beta-barrel" evidence="11">
    <location>
        <begin position="218"/>
        <end position="683"/>
    </location>
</feature>
<dbReference type="SUPFAM" id="SSF56935">
    <property type="entry name" value="Porins"/>
    <property type="match status" value="1"/>
</dbReference>
<dbReference type="PANTHER" id="PTHR30069:SF49">
    <property type="entry name" value="OUTER MEMBRANE PROTEIN C"/>
    <property type="match status" value="1"/>
</dbReference>
<name>A0ABW5C7W8_9PROT</name>
<evidence type="ECO:0000256" key="6">
    <source>
        <dbReference type="ARBA" id="ARBA00023136"/>
    </source>
</evidence>
<accession>A0ABW5C7W8</accession>
<keyword evidence="14" id="KW-1185">Reference proteome</keyword>
<sequence>MNRHRSASPGRALRRSCAACALLAAPAPGLAQTATALPPIPVETAPVETETPSTATTETVPAEAVRAKAATTDDTARLLGDLPGVSLYTGGGLSSLPVIRGLGDDRIKTLVDGVPIGSSCPNHMNPALSYLAPSAVGRAELIAGITPVSAGGDSIAGTIRVDPKAPVFAATGEGIHLGGQVSTVFRSNASALTNAGEASVATEDVSLGVSLNRAEAGNYQDGNGRVIQASKYKSYGGDATLAFRGDGDQLVLRAGGTYTPYEGFPNQAMDLTYNRSTHASARYQGDFAWGSLDGQVYGLDIRHKMNFLFGRSNAAVGAGMPMLSQARQFGYAVKAEIPLGLDDTLRVGNEFDRFTLDEWWPATMTMTSAMGPGTFQNIAGGERNRIGTYGEWERAWTPRWTTLFGLRNDTVVTDSGPVQGYNWASGTSYHYREDAAAFNARDRTRVDLNLDLTALARYQLSDTATGEAGYARKTRSPNLYERYAWSTGSMASSMIGWFGDYNGYVGNVDLKPEVANTLSATADWHDPGAKVWQVKLTPYYTYIEDYIGADRITSLNGHAVTGTVLRFANHDAQMFGVDLSGRTLLARDTGLGDFGLGGKIGWVRGWQVNDGRNLYHLMPVNGQLTLDQRLGGWSSALEIRAVAGKTQLDTTRNEPTTPGYALVNLRAAYDWEAVTLSFGIENLFNKQYYEPLGGVDYKDARYAGQTMTTPYPALAGMGRSFDAGVTIKF</sequence>
<dbReference type="InterPro" id="IPR000531">
    <property type="entry name" value="Beta-barrel_TonB"/>
</dbReference>
<gene>
    <name evidence="13" type="ORF">ACFSNB_03240</name>
</gene>
<proteinExistence type="inferred from homology"/>
<dbReference type="PANTHER" id="PTHR30069">
    <property type="entry name" value="TONB-DEPENDENT OUTER MEMBRANE RECEPTOR"/>
    <property type="match status" value="1"/>
</dbReference>
<evidence type="ECO:0000313" key="13">
    <source>
        <dbReference type="EMBL" id="MFD2232811.1"/>
    </source>
</evidence>
<dbReference type="InterPro" id="IPR012910">
    <property type="entry name" value="Plug_dom"/>
</dbReference>
<evidence type="ECO:0000256" key="8">
    <source>
        <dbReference type="PROSITE-ProRule" id="PRU01360"/>
    </source>
</evidence>
<feature type="domain" description="TonB-dependent receptor plug" evidence="12">
    <location>
        <begin position="54"/>
        <end position="158"/>
    </location>
</feature>
<evidence type="ECO:0000256" key="5">
    <source>
        <dbReference type="ARBA" id="ARBA00023077"/>
    </source>
</evidence>
<keyword evidence="6 8" id="KW-0472">Membrane</keyword>
<evidence type="ECO:0000256" key="10">
    <source>
        <dbReference type="SAM" id="SignalP"/>
    </source>
</evidence>
<comment type="caution">
    <text evidence="13">The sequence shown here is derived from an EMBL/GenBank/DDBJ whole genome shotgun (WGS) entry which is preliminary data.</text>
</comment>
<dbReference type="Gene3D" id="2.170.130.10">
    <property type="entry name" value="TonB-dependent receptor, plug domain"/>
    <property type="match status" value="1"/>
</dbReference>
<evidence type="ECO:0000259" key="11">
    <source>
        <dbReference type="Pfam" id="PF00593"/>
    </source>
</evidence>
<keyword evidence="7 8" id="KW-0998">Cell outer membrane</keyword>
<protein>
    <submittedName>
        <fullName evidence="13">TonB-dependent receptor</fullName>
    </submittedName>
</protein>
<comment type="similarity">
    <text evidence="8 9">Belongs to the TonB-dependent receptor family.</text>
</comment>
<reference evidence="14" key="1">
    <citation type="journal article" date="2019" name="Int. J. Syst. Evol. Microbiol.">
        <title>The Global Catalogue of Microorganisms (GCM) 10K type strain sequencing project: providing services to taxonomists for standard genome sequencing and annotation.</title>
        <authorList>
            <consortium name="The Broad Institute Genomics Platform"/>
            <consortium name="The Broad Institute Genome Sequencing Center for Infectious Disease"/>
            <person name="Wu L."/>
            <person name="Ma J."/>
        </authorList>
    </citation>
    <scope>NUCLEOTIDE SEQUENCE [LARGE SCALE GENOMIC DNA]</scope>
    <source>
        <strain evidence="14">KCTC 15012</strain>
    </source>
</reference>
<dbReference type="InterPro" id="IPR036942">
    <property type="entry name" value="Beta-barrel_TonB_sf"/>
</dbReference>
<feature type="chain" id="PRO_5045222328" evidence="10">
    <location>
        <begin position="32"/>
        <end position="729"/>
    </location>
</feature>